<organism evidence="3 4">
    <name type="scientific">Tagetes erecta</name>
    <name type="common">African marigold</name>
    <dbReference type="NCBI Taxonomy" id="13708"/>
    <lineage>
        <taxon>Eukaryota</taxon>
        <taxon>Viridiplantae</taxon>
        <taxon>Streptophyta</taxon>
        <taxon>Embryophyta</taxon>
        <taxon>Tracheophyta</taxon>
        <taxon>Spermatophyta</taxon>
        <taxon>Magnoliopsida</taxon>
        <taxon>eudicotyledons</taxon>
        <taxon>Gunneridae</taxon>
        <taxon>Pentapetalae</taxon>
        <taxon>asterids</taxon>
        <taxon>campanulids</taxon>
        <taxon>Asterales</taxon>
        <taxon>Asteraceae</taxon>
        <taxon>Asteroideae</taxon>
        <taxon>Heliantheae alliance</taxon>
        <taxon>Tageteae</taxon>
        <taxon>Tagetes</taxon>
    </lineage>
</organism>
<feature type="region of interest" description="Disordered" evidence="1">
    <location>
        <begin position="225"/>
        <end position="244"/>
    </location>
</feature>
<comment type="caution">
    <text evidence="3">The sequence shown here is derived from an EMBL/GenBank/DDBJ whole genome shotgun (WGS) entry which is preliminary data.</text>
</comment>
<feature type="compositionally biased region" description="Polar residues" evidence="1">
    <location>
        <begin position="463"/>
        <end position="484"/>
    </location>
</feature>
<feature type="region of interest" description="Disordered" evidence="1">
    <location>
        <begin position="322"/>
        <end position="349"/>
    </location>
</feature>
<dbReference type="EMBL" id="JAUHHV010000001">
    <property type="protein sequence ID" value="KAK1440776.1"/>
    <property type="molecule type" value="Genomic_DNA"/>
</dbReference>
<dbReference type="GO" id="GO:0051513">
    <property type="term" value="P:regulation of monopolar cell growth"/>
    <property type="evidence" value="ECO:0007669"/>
    <property type="project" value="InterPro"/>
</dbReference>
<evidence type="ECO:0000313" key="4">
    <source>
        <dbReference type="Proteomes" id="UP001229421"/>
    </source>
</evidence>
<proteinExistence type="predicted"/>
<evidence type="ECO:0000256" key="1">
    <source>
        <dbReference type="SAM" id="MobiDB-lite"/>
    </source>
</evidence>
<feature type="compositionally biased region" description="Polar residues" evidence="1">
    <location>
        <begin position="229"/>
        <end position="244"/>
    </location>
</feature>
<keyword evidence="4" id="KW-1185">Reference proteome</keyword>
<feature type="domain" description="DUF4378" evidence="2">
    <location>
        <begin position="679"/>
        <end position="844"/>
    </location>
</feature>
<feature type="compositionally biased region" description="Polar residues" evidence="1">
    <location>
        <begin position="519"/>
        <end position="533"/>
    </location>
</feature>
<evidence type="ECO:0000259" key="2">
    <source>
        <dbReference type="Pfam" id="PF14309"/>
    </source>
</evidence>
<dbReference type="PANTHER" id="PTHR31680:SF21">
    <property type="entry name" value="DUF4378 DOMAIN-CONTAINING PROTEIN"/>
    <property type="match status" value="1"/>
</dbReference>
<feature type="region of interest" description="Disordered" evidence="1">
    <location>
        <begin position="39"/>
        <end position="67"/>
    </location>
</feature>
<protein>
    <recommendedName>
        <fullName evidence="2">DUF4378 domain-containing protein</fullName>
    </recommendedName>
</protein>
<feature type="compositionally biased region" description="Basic and acidic residues" evidence="1">
    <location>
        <begin position="55"/>
        <end position="67"/>
    </location>
</feature>
<dbReference type="InterPro" id="IPR025486">
    <property type="entry name" value="DUF4378"/>
</dbReference>
<evidence type="ECO:0000313" key="3">
    <source>
        <dbReference type="EMBL" id="KAK1440776.1"/>
    </source>
</evidence>
<name>A0AAD8PCC8_TARER</name>
<sequence length="868" mass="98516">MSDKEVKQVLNKQLGCMNGILQIFDHRYLLGQRRHGRNQKRLLSGQSNNGGTEVSNDKEKSPEVVSKEKHILAIELPRSSFSSSTSSTTKSLLEGTKRVQTELSSSFQSAISEPSLSPFSHKKQPDLFIQSPDIRDVVRDSMTREPRVLSIKTTAKDERVSSKMKHVDSPRPFSLQKPIQYERIYRDLKELKETTRFSCDGRESRYQLKSNTNIKELPRLSLDSRRGRISNSTNNPISNKQPSSSVVARLMGLEALTPSIDESRTLKPSSCLNEESVLNSKSPRKKEKLKHDCTYVSPRIHKPQRAVKVSHVLARIPLETAPWKQEGGGGGPKKPPFKCKEGPRRVKPGSQSIYNEIEKRLTEDEFKTTGKDLRALKQILEAMQKTKKTLDKKEHAFNNSSIDARLSQKVDQPGSPTITQPKVKPAKARQDLGGRNRLRDPNIRDRKAISKPRLASNLPECSETLSPKTQRSKNCINRLSTNLSRPKRQPGVQRTPLSSMNGNPKAKSMDSLQDRSETRNMSQQRHTVSLQSENDSKVTRTKWAQEVNSPFRPKENHKGNIAEWLTEEKSTVDHTKHTMEQPSPVSVLDAFYTEDTPSPVKKKVIAFNDYENLQLKEQEQARINNLPNSTNLDQYSEFNKMKLRKRKNNVHQTEQLKTNPDDATVNHTVTSSCEDETGDHRYIEEIILASGCLKDLDRTTAVVQLHPTVSFINPELFHVLEKTKTCTEHTGDSYNQKFMLSKLRRELVFDTVNDVLGHKLAMLSPLGPHKGRILNADKLLKELCSGIDGLQNSLELGVSDTDEVTNIINADVNKRSQDWDEYCDQLPGLVLDIERLIFKDLICEVVNGEVTSLQDWPMRSYCRRLFPV</sequence>
<feature type="region of interest" description="Disordered" evidence="1">
    <location>
        <begin position="391"/>
        <end position="540"/>
    </location>
</feature>
<dbReference type="PANTHER" id="PTHR31680">
    <property type="entry name" value="LONGIFOLIA PROTEIN"/>
    <property type="match status" value="1"/>
</dbReference>
<dbReference type="InterPro" id="IPR033334">
    <property type="entry name" value="LNG1/2"/>
</dbReference>
<feature type="compositionally biased region" description="Basic and acidic residues" evidence="1">
    <location>
        <begin position="428"/>
        <end position="448"/>
    </location>
</feature>
<feature type="compositionally biased region" description="Polar residues" evidence="1">
    <location>
        <begin position="44"/>
        <end position="54"/>
    </location>
</feature>
<dbReference type="Proteomes" id="UP001229421">
    <property type="component" value="Unassembled WGS sequence"/>
</dbReference>
<gene>
    <name evidence="3" type="ORF">QVD17_06607</name>
</gene>
<dbReference type="Pfam" id="PF14309">
    <property type="entry name" value="DUF4378"/>
    <property type="match status" value="1"/>
</dbReference>
<reference evidence="3" key="1">
    <citation type="journal article" date="2023" name="bioRxiv">
        <title>Improved chromosome-level genome assembly for marigold (Tagetes erecta).</title>
        <authorList>
            <person name="Jiang F."/>
            <person name="Yuan L."/>
            <person name="Wang S."/>
            <person name="Wang H."/>
            <person name="Xu D."/>
            <person name="Wang A."/>
            <person name="Fan W."/>
        </authorList>
    </citation>
    <scope>NUCLEOTIDE SEQUENCE</scope>
    <source>
        <strain evidence="3">WSJ</strain>
        <tissue evidence="3">Leaf</tissue>
    </source>
</reference>
<dbReference type="AlphaFoldDB" id="A0AAD8PCC8"/>
<accession>A0AAD8PCC8</accession>